<feature type="signal peptide" evidence="1">
    <location>
        <begin position="1"/>
        <end position="19"/>
    </location>
</feature>
<feature type="domain" description="FAS1" evidence="2">
    <location>
        <begin position="176"/>
        <end position="304"/>
    </location>
</feature>
<accession>A0ABY8ULJ7</accession>
<keyword evidence="4" id="KW-1185">Reference proteome</keyword>
<dbReference type="Proteomes" id="UP001244341">
    <property type="component" value="Chromosome 12b"/>
</dbReference>
<gene>
    <name evidence="3" type="ORF">OEZ85_004870</name>
</gene>
<dbReference type="InterPro" id="IPR036378">
    <property type="entry name" value="FAS1_dom_sf"/>
</dbReference>
<dbReference type="Gene3D" id="2.30.180.10">
    <property type="entry name" value="FAS1 domain"/>
    <property type="match status" value="2"/>
</dbReference>
<evidence type="ECO:0000313" key="4">
    <source>
        <dbReference type="Proteomes" id="UP001244341"/>
    </source>
</evidence>
<dbReference type="PROSITE" id="PS50213">
    <property type="entry name" value="FAS1"/>
    <property type="match status" value="2"/>
</dbReference>
<keyword evidence="1" id="KW-0732">Signal</keyword>
<evidence type="ECO:0000256" key="1">
    <source>
        <dbReference type="SAM" id="SignalP"/>
    </source>
</evidence>
<dbReference type="InterPro" id="IPR050904">
    <property type="entry name" value="Adhesion/Biosynth-related"/>
</dbReference>
<dbReference type="Pfam" id="PF02469">
    <property type="entry name" value="Fasciclin"/>
    <property type="match status" value="2"/>
</dbReference>
<organism evidence="3 4">
    <name type="scientific">Tetradesmus obliquus</name>
    <name type="common">Green alga</name>
    <name type="synonym">Acutodesmus obliquus</name>
    <dbReference type="NCBI Taxonomy" id="3088"/>
    <lineage>
        <taxon>Eukaryota</taxon>
        <taxon>Viridiplantae</taxon>
        <taxon>Chlorophyta</taxon>
        <taxon>core chlorophytes</taxon>
        <taxon>Chlorophyceae</taxon>
        <taxon>CS clade</taxon>
        <taxon>Sphaeropleales</taxon>
        <taxon>Scenedesmaceae</taxon>
        <taxon>Tetradesmus</taxon>
    </lineage>
</organism>
<dbReference type="EMBL" id="CP126219">
    <property type="protein sequence ID" value="WIA20463.1"/>
    <property type="molecule type" value="Genomic_DNA"/>
</dbReference>
<dbReference type="PANTHER" id="PTHR10900">
    <property type="entry name" value="PERIOSTIN-RELATED"/>
    <property type="match status" value="1"/>
</dbReference>
<name>A0ABY8ULJ7_TETOB</name>
<sequence length="308" mass="31049">MKFAAVLCLVLAASIGAFAEDADVATYGGKKATTAWDIISADSNLSTLKAVVEANGLVAALDNPRRPVTVFGPTNAALAALVAALPAGTPLAGPLVTNILLQHVTRSKVSPFMRVGRSVASLNPGNSITRVASTAGGHKASAWRGGQGNTVAATQTLKAKKASVIVIDGVILPNNAFASIQAIAAFYNYTSFAGAVVQAGLLDAANAVSPQKTVFGPNNAAFAAVAGVVANLTTEQVTTVLTYHVSPFVVATPFTATPDLPTLAGQTLALVAPASIVAAASNATVVTSNIYYPGGVFQGINAVLIPKL</sequence>
<reference evidence="3 4" key="1">
    <citation type="submission" date="2023-05" db="EMBL/GenBank/DDBJ databases">
        <title>A 100% complete, gapless, phased diploid assembly of the Scenedesmus obliquus UTEX 3031 genome.</title>
        <authorList>
            <person name="Biondi T.C."/>
            <person name="Hanschen E.R."/>
            <person name="Kwon T."/>
            <person name="Eng W."/>
            <person name="Kruse C.P.S."/>
            <person name="Koehler S.I."/>
            <person name="Kunde Y."/>
            <person name="Gleasner C.D."/>
            <person name="You Mak K.T."/>
            <person name="Polle J."/>
            <person name="Hovde B.T."/>
            <person name="Starkenburg S.R."/>
        </authorList>
    </citation>
    <scope>NUCLEOTIDE SEQUENCE [LARGE SCALE GENOMIC DNA]</scope>
    <source>
        <strain evidence="3 4">DOE0152z</strain>
    </source>
</reference>
<feature type="chain" id="PRO_5045623301" description="FAS1 domain-containing protein" evidence="1">
    <location>
        <begin position="20"/>
        <end position="308"/>
    </location>
</feature>
<dbReference type="PANTHER" id="PTHR10900:SF77">
    <property type="entry name" value="FI19380P1"/>
    <property type="match status" value="1"/>
</dbReference>
<evidence type="ECO:0000313" key="3">
    <source>
        <dbReference type="EMBL" id="WIA20463.1"/>
    </source>
</evidence>
<evidence type="ECO:0000259" key="2">
    <source>
        <dbReference type="PROSITE" id="PS50213"/>
    </source>
</evidence>
<dbReference type="InterPro" id="IPR000782">
    <property type="entry name" value="FAS1_domain"/>
</dbReference>
<dbReference type="SMART" id="SM00554">
    <property type="entry name" value="FAS1"/>
    <property type="match status" value="2"/>
</dbReference>
<proteinExistence type="predicted"/>
<feature type="domain" description="FAS1" evidence="2">
    <location>
        <begin position="32"/>
        <end position="171"/>
    </location>
</feature>
<dbReference type="SUPFAM" id="SSF82153">
    <property type="entry name" value="FAS1 domain"/>
    <property type="match status" value="2"/>
</dbReference>
<protein>
    <recommendedName>
        <fullName evidence="2">FAS1 domain-containing protein</fullName>
    </recommendedName>
</protein>